<feature type="domain" description="Mur ligase N-terminal catalytic" evidence="15">
    <location>
        <begin position="4"/>
        <end position="102"/>
    </location>
</feature>
<evidence type="ECO:0000256" key="13">
    <source>
        <dbReference type="ARBA" id="ARBA00047833"/>
    </source>
</evidence>
<keyword evidence="4 14" id="KW-0963">Cytoplasm</keyword>
<protein>
    <recommendedName>
        <fullName evidence="3 14">UDP-N-acetylmuramate--L-alanine ligase</fullName>
        <ecNumber evidence="3 14">6.3.2.8</ecNumber>
    </recommendedName>
    <alternativeName>
        <fullName evidence="14">UDP-N-acetylmuramoyl-L-alanine synthetase</fullName>
    </alternativeName>
</protein>
<dbReference type="InterPro" id="IPR050061">
    <property type="entry name" value="MurCDEF_pg_biosynth"/>
</dbReference>
<keyword evidence="5 14" id="KW-0436">Ligase</keyword>
<dbReference type="Proteomes" id="UP001269400">
    <property type="component" value="Unassembled WGS sequence"/>
</dbReference>
<dbReference type="Pfam" id="PF08245">
    <property type="entry name" value="Mur_ligase_M"/>
    <property type="match status" value="1"/>
</dbReference>
<accession>A0AAX6NCJ5</accession>
<dbReference type="PANTHER" id="PTHR43445:SF3">
    <property type="entry name" value="UDP-N-ACETYLMURAMATE--L-ALANINE LIGASE"/>
    <property type="match status" value="1"/>
</dbReference>
<comment type="catalytic activity">
    <reaction evidence="13 14">
        <text>UDP-N-acetyl-alpha-D-muramate + L-alanine + ATP = UDP-N-acetyl-alpha-D-muramoyl-L-alanine + ADP + phosphate + H(+)</text>
        <dbReference type="Rhea" id="RHEA:23372"/>
        <dbReference type="ChEBI" id="CHEBI:15378"/>
        <dbReference type="ChEBI" id="CHEBI:30616"/>
        <dbReference type="ChEBI" id="CHEBI:43474"/>
        <dbReference type="ChEBI" id="CHEBI:57972"/>
        <dbReference type="ChEBI" id="CHEBI:70757"/>
        <dbReference type="ChEBI" id="CHEBI:83898"/>
        <dbReference type="ChEBI" id="CHEBI:456216"/>
        <dbReference type="EC" id="6.3.2.8"/>
    </reaction>
</comment>
<keyword evidence="11 14" id="KW-0131">Cell cycle</keyword>
<evidence type="ECO:0000259" key="16">
    <source>
        <dbReference type="Pfam" id="PF02875"/>
    </source>
</evidence>
<dbReference type="GO" id="GO:0005524">
    <property type="term" value="F:ATP binding"/>
    <property type="evidence" value="ECO:0007669"/>
    <property type="project" value="UniProtKB-UniRule"/>
</dbReference>
<evidence type="ECO:0000256" key="9">
    <source>
        <dbReference type="ARBA" id="ARBA00022960"/>
    </source>
</evidence>
<dbReference type="InterPro" id="IPR036565">
    <property type="entry name" value="Mur-like_cat_sf"/>
</dbReference>
<dbReference type="EC" id="6.3.2.8" evidence="3 14"/>
<keyword evidence="10 14" id="KW-0573">Peptidoglycan synthesis</keyword>
<dbReference type="SUPFAM" id="SSF53623">
    <property type="entry name" value="MurD-like peptide ligases, catalytic domain"/>
    <property type="match status" value="1"/>
</dbReference>
<dbReference type="GO" id="GO:0008763">
    <property type="term" value="F:UDP-N-acetylmuramate-L-alanine ligase activity"/>
    <property type="evidence" value="ECO:0007669"/>
    <property type="project" value="UniProtKB-UniRule"/>
</dbReference>
<evidence type="ECO:0000259" key="15">
    <source>
        <dbReference type="Pfam" id="PF01225"/>
    </source>
</evidence>
<comment type="function">
    <text evidence="14">Cell wall formation.</text>
</comment>
<dbReference type="Gene3D" id="3.90.190.20">
    <property type="entry name" value="Mur ligase, C-terminal domain"/>
    <property type="match status" value="1"/>
</dbReference>
<dbReference type="EMBL" id="JAPTGD010000002">
    <property type="protein sequence ID" value="MDU9693643.1"/>
    <property type="molecule type" value="Genomic_DNA"/>
</dbReference>
<proteinExistence type="inferred from homology"/>
<evidence type="ECO:0000256" key="4">
    <source>
        <dbReference type="ARBA" id="ARBA00022490"/>
    </source>
</evidence>
<dbReference type="HAMAP" id="MF_00046">
    <property type="entry name" value="MurC"/>
    <property type="match status" value="1"/>
</dbReference>
<evidence type="ECO:0000256" key="10">
    <source>
        <dbReference type="ARBA" id="ARBA00022984"/>
    </source>
</evidence>
<sequence length="438" mass="49413">MKEKFHFIGIKGSGMSSLAQILCDNGYEVQGSDIEDELFTQKGLEQRVVSMFGFSKENITGKHTYIIGNAFNDLNEEVKEVMSKNYKSYRYHDFLGQWMKRFTSVGISGTHGKTSTTSLLSHVLTNLYPTSALIGDGTGYGMMDSKYFSFEACEYKRHFLSYGPDYAIITNIDFDHPDYFLDLNDVLDAFNHFADNASKKVIVCGDDTHTSKLQKYKQTVTYGLNEGNDIRATDIEINPKVTSFNVNFKGEDQGRVRIPLHGDHAIQNTLAVLTVCLLEGMSIYDVAPHLMTFKGAKRRFNIEEWNAAVIVDDYAHHPREIEVTIETARQKYPDKEVVAIFQPHTFTRTATFLNEFKDSLSKADKVYGCPIFGSAREKDASLTIEDLLKLIPSSEVLTVESIEKLSSHQDSVLLFMGAGDIGKFIEAYKNYNAMQQHA</sequence>
<dbReference type="SUPFAM" id="SSF53244">
    <property type="entry name" value="MurD-like peptide ligases, peptide-binding domain"/>
    <property type="match status" value="1"/>
</dbReference>
<evidence type="ECO:0000256" key="8">
    <source>
        <dbReference type="ARBA" id="ARBA00022840"/>
    </source>
</evidence>
<comment type="pathway">
    <text evidence="2 14">Cell wall biogenesis; peptidoglycan biosynthesis.</text>
</comment>
<evidence type="ECO:0000313" key="19">
    <source>
        <dbReference type="Proteomes" id="UP001269400"/>
    </source>
</evidence>
<dbReference type="Pfam" id="PF01225">
    <property type="entry name" value="Mur_ligase"/>
    <property type="match status" value="1"/>
</dbReference>
<reference evidence="18" key="1">
    <citation type="journal article" date="2022" name="J Environ Chem Eng">
        <title>Biodegradation of petroleum oil using a constructed nonpathogenic and heavy metal-tolerant bacterial consortium isolated from marine sponges.</title>
        <authorList>
            <person name="Dechsakulwatana C."/>
            <person name="Rungsihiranrut A."/>
            <person name="Muangchinda C."/>
            <person name="Ningthoujam R."/>
            <person name="Klankeo P."/>
            <person name="Pinyakong O."/>
        </authorList>
    </citation>
    <scope>NUCLEOTIDE SEQUENCE</scope>
    <source>
        <strain evidence="18">TL01-2</strain>
    </source>
</reference>
<keyword evidence="7 14" id="KW-0547">Nucleotide-binding</keyword>
<dbReference type="Pfam" id="PF02875">
    <property type="entry name" value="Mur_ligase_C"/>
    <property type="match status" value="1"/>
</dbReference>
<feature type="binding site" evidence="14">
    <location>
        <begin position="109"/>
        <end position="115"/>
    </location>
    <ligand>
        <name>ATP</name>
        <dbReference type="ChEBI" id="CHEBI:30616"/>
    </ligand>
</feature>
<evidence type="ECO:0000256" key="7">
    <source>
        <dbReference type="ARBA" id="ARBA00022741"/>
    </source>
</evidence>
<comment type="subcellular location">
    <subcellularLocation>
        <location evidence="1 14">Cytoplasm</location>
    </subcellularLocation>
</comment>
<dbReference type="GO" id="GO:0009252">
    <property type="term" value="P:peptidoglycan biosynthetic process"/>
    <property type="evidence" value="ECO:0007669"/>
    <property type="project" value="UniProtKB-UniRule"/>
</dbReference>
<dbReference type="PANTHER" id="PTHR43445">
    <property type="entry name" value="UDP-N-ACETYLMURAMATE--L-ALANINE LIGASE-RELATED"/>
    <property type="match status" value="1"/>
</dbReference>
<dbReference type="SUPFAM" id="SSF51984">
    <property type="entry name" value="MurCD N-terminal domain"/>
    <property type="match status" value="1"/>
</dbReference>
<dbReference type="GO" id="GO:0008360">
    <property type="term" value="P:regulation of cell shape"/>
    <property type="evidence" value="ECO:0007669"/>
    <property type="project" value="UniProtKB-KW"/>
</dbReference>
<evidence type="ECO:0000256" key="5">
    <source>
        <dbReference type="ARBA" id="ARBA00022598"/>
    </source>
</evidence>
<dbReference type="InterPro" id="IPR004101">
    <property type="entry name" value="Mur_ligase_C"/>
</dbReference>
<name>A0AAX6NCJ5_PRIAR</name>
<dbReference type="RefSeq" id="WP_316910866.1">
    <property type="nucleotide sequence ID" value="NZ_JAPTGD010000002.1"/>
</dbReference>
<dbReference type="Gene3D" id="3.40.1190.10">
    <property type="entry name" value="Mur-like, catalytic domain"/>
    <property type="match status" value="1"/>
</dbReference>
<evidence type="ECO:0000259" key="17">
    <source>
        <dbReference type="Pfam" id="PF08245"/>
    </source>
</evidence>
<evidence type="ECO:0000256" key="11">
    <source>
        <dbReference type="ARBA" id="ARBA00023306"/>
    </source>
</evidence>
<organism evidence="18 19">
    <name type="scientific">Priestia aryabhattai</name>
    <name type="common">Bacillus aryabhattai</name>
    <dbReference type="NCBI Taxonomy" id="412384"/>
    <lineage>
        <taxon>Bacteria</taxon>
        <taxon>Bacillati</taxon>
        <taxon>Bacillota</taxon>
        <taxon>Bacilli</taxon>
        <taxon>Bacillales</taxon>
        <taxon>Bacillaceae</taxon>
        <taxon>Priestia</taxon>
    </lineage>
</organism>
<evidence type="ECO:0000256" key="1">
    <source>
        <dbReference type="ARBA" id="ARBA00004496"/>
    </source>
</evidence>
<evidence type="ECO:0000256" key="14">
    <source>
        <dbReference type="HAMAP-Rule" id="MF_00046"/>
    </source>
</evidence>
<evidence type="ECO:0000256" key="3">
    <source>
        <dbReference type="ARBA" id="ARBA00012211"/>
    </source>
</evidence>
<comment type="caution">
    <text evidence="18">The sequence shown here is derived from an EMBL/GenBank/DDBJ whole genome shotgun (WGS) entry which is preliminary data.</text>
</comment>
<reference evidence="18" key="2">
    <citation type="submission" date="2022-12" db="EMBL/GenBank/DDBJ databases">
        <authorList>
            <person name="Dechsakulwatana C."/>
            <person name="Rungsihiranrut A."/>
            <person name="Muangchinda C."/>
            <person name="Ningthoujam R."/>
            <person name="Klankeo P."/>
            <person name="Pinyakong O."/>
        </authorList>
    </citation>
    <scope>NUCLEOTIDE SEQUENCE</scope>
    <source>
        <strain evidence="18">TL01-2</strain>
    </source>
</reference>
<dbReference type="InterPro" id="IPR000713">
    <property type="entry name" value="Mur_ligase_N"/>
</dbReference>
<evidence type="ECO:0000256" key="12">
    <source>
        <dbReference type="ARBA" id="ARBA00023316"/>
    </source>
</evidence>
<dbReference type="Gene3D" id="3.40.50.720">
    <property type="entry name" value="NAD(P)-binding Rossmann-like Domain"/>
    <property type="match status" value="1"/>
</dbReference>
<comment type="similarity">
    <text evidence="14">Belongs to the MurCDEF family.</text>
</comment>
<evidence type="ECO:0000313" key="18">
    <source>
        <dbReference type="EMBL" id="MDU9693643.1"/>
    </source>
</evidence>
<evidence type="ECO:0000256" key="2">
    <source>
        <dbReference type="ARBA" id="ARBA00004752"/>
    </source>
</evidence>
<feature type="domain" description="Mur ligase central" evidence="17">
    <location>
        <begin position="107"/>
        <end position="275"/>
    </location>
</feature>
<dbReference type="AlphaFoldDB" id="A0AAX6NCJ5"/>
<evidence type="ECO:0000256" key="6">
    <source>
        <dbReference type="ARBA" id="ARBA00022618"/>
    </source>
</evidence>
<keyword evidence="9 14" id="KW-0133">Cell shape</keyword>
<keyword evidence="12 14" id="KW-0961">Cell wall biogenesis/degradation</keyword>
<dbReference type="GO" id="GO:0071555">
    <property type="term" value="P:cell wall organization"/>
    <property type="evidence" value="ECO:0007669"/>
    <property type="project" value="UniProtKB-KW"/>
</dbReference>
<keyword evidence="6 14" id="KW-0132">Cell division</keyword>
<dbReference type="GO" id="GO:0005737">
    <property type="term" value="C:cytoplasm"/>
    <property type="evidence" value="ECO:0007669"/>
    <property type="project" value="UniProtKB-SubCell"/>
</dbReference>
<dbReference type="InterPro" id="IPR013221">
    <property type="entry name" value="Mur_ligase_cen"/>
</dbReference>
<dbReference type="InterPro" id="IPR036615">
    <property type="entry name" value="Mur_ligase_C_dom_sf"/>
</dbReference>
<dbReference type="NCBIfam" id="TIGR01082">
    <property type="entry name" value="murC"/>
    <property type="match status" value="1"/>
</dbReference>
<keyword evidence="8 14" id="KW-0067">ATP-binding</keyword>
<dbReference type="InterPro" id="IPR005758">
    <property type="entry name" value="UDP-N-AcMur_Ala_ligase_MurC"/>
</dbReference>
<feature type="domain" description="Mur ligase C-terminal" evidence="16">
    <location>
        <begin position="298"/>
        <end position="419"/>
    </location>
</feature>
<gene>
    <name evidence="14 18" type="primary">murC</name>
    <name evidence="18" type="ORF">O0Q50_20930</name>
</gene>
<dbReference type="GO" id="GO:0051301">
    <property type="term" value="P:cell division"/>
    <property type="evidence" value="ECO:0007669"/>
    <property type="project" value="UniProtKB-KW"/>
</dbReference>